<keyword evidence="6" id="KW-1185">Reference proteome</keyword>
<keyword evidence="1 5" id="KW-0489">Methyltransferase</keyword>
<dbReference type="PANTHER" id="PTHR43464:SF19">
    <property type="entry name" value="UBIQUINONE BIOSYNTHESIS O-METHYLTRANSFERASE, MITOCHONDRIAL"/>
    <property type="match status" value="1"/>
</dbReference>
<evidence type="ECO:0000313" key="6">
    <source>
        <dbReference type="Proteomes" id="UP001500928"/>
    </source>
</evidence>
<dbReference type="GO" id="GO:0008168">
    <property type="term" value="F:methyltransferase activity"/>
    <property type="evidence" value="ECO:0007669"/>
    <property type="project" value="UniProtKB-KW"/>
</dbReference>
<dbReference type="InterPro" id="IPR041698">
    <property type="entry name" value="Methyltransf_25"/>
</dbReference>
<gene>
    <name evidence="5" type="ORF">GCM10023200_10810</name>
</gene>
<dbReference type="SUPFAM" id="SSF53335">
    <property type="entry name" value="S-adenosyl-L-methionine-dependent methyltransferases"/>
    <property type="match status" value="1"/>
</dbReference>
<reference evidence="6" key="1">
    <citation type="journal article" date="2019" name="Int. J. Syst. Evol. Microbiol.">
        <title>The Global Catalogue of Microorganisms (GCM) 10K type strain sequencing project: providing services to taxonomists for standard genome sequencing and annotation.</title>
        <authorList>
            <consortium name="The Broad Institute Genomics Platform"/>
            <consortium name="The Broad Institute Genome Sequencing Center for Infectious Disease"/>
            <person name="Wu L."/>
            <person name="Ma J."/>
        </authorList>
    </citation>
    <scope>NUCLEOTIDE SEQUENCE [LARGE SCALE GENOMIC DNA]</scope>
    <source>
        <strain evidence="6">JCM 17979</strain>
    </source>
</reference>
<feature type="domain" description="Methyltransferase" evidence="4">
    <location>
        <begin position="33"/>
        <end position="135"/>
    </location>
</feature>
<dbReference type="Pfam" id="PF13649">
    <property type="entry name" value="Methyltransf_25"/>
    <property type="match status" value="1"/>
</dbReference>
<evidence type="ECO:0000259" key="4">
    <source>
        <dbReference type="Pfam" id="PF13649"/>
    </source>
</evidence>
<keyword evidence="2" id="KW-0808">Transferase</keyword>
<proteinExistence type="predicted"/>
<dbReference type="GO" id="GO:0032259">
    <property type="term" value="P:methylation"/>
    <property type="evidence" value="ECO:0007669"/>
    <property type="project" value="UniProtKB-KW"/>
</dbReference>
<evidence type="ECO:0000313" key="5">
    <source>
        <dbReference type="EMBL" id="GAA4779483.1"/>
    </source>
</evidence>
<accession>A0ABP9AE12</accession>
<dbReference type="PANTHER" id="PTHR43464">
    <property type="entry name" value="METHYLTRANSFERASE"/>
    <property type="match status" value="1"/>
</dbReference>
<dbReference type="Proteomes" id="UP001500928">
    <property type="component" value="Unassembled WGS sequence"/>
</dbReference>
<dbReference type="Gene3D" id="3.40.50.150">
    <property type="entry name" value="Vaccinia Virus protein VP39"/>
    <property type="match status" value="1"/>
</dbReference>
<protein>
    <submittedName>
        <fullName evidence="5">Class I SAM-dependent methyltransferase</fullName>
    </submittedName>
</protein>
<name>A0ABP9AE12_9PSEU</name>
<evidence type="ECO:0000256" key="3">
    <source>
        <dbReference type="ARBA" id="ARBA00022691"/>
    </source>
</evidence>
<sequence length="149" mass="15372">MGPPRRAVYGRGVLSPRLAAMVDALPLAPGMRVLEIGCGPGAAARAVAVRVDPGHVLAIDRSATAVRQATAAGATEIAAGRLRVRRVAVEELALEPGEGPYDLAFAVRVGVLDGRHPALEQRALARIAAALRAGGRLVVDGREVPLPRG</sequence>
<dbReference type="EMBL" id="BAABHO010000006">
    <property type="protein sequence ID" value="GAA4779483.1"/>
    <property type="molecule type" value="Genomic_DNA"/>
</dbReference>
<organism evidence="5 6">
    <name type="scientific">Actinomycetospora chlora</name>
    <dbReference type="NCBI Taxonomy" id="663608"/>
    <lineage>
        <taxon>Bacteria</taxon>
        <taxon>Bacillati</taxon>
        <taxon>Actinomycetota</taxon>
        <taxon>Actinomycetes</taxon>
        <taxon>Pseudonocardiales</taxon>
        <taxon>Pseudonocardiaceae</taxon>
        <taxon>Actinomycetospora</taxon>
    </lineage>
</organism>
<keyword evidence="3" id="KW-0949">S-adenosyl-L-methionine</keyword>
<evidence type="ECO:0000256" key="2">
    <source>
        <dbReference type="ARBA" id="ARBA00022679"/>
    </source>
</evidence>
<dbReference type="InterPro" id="IPR029063">
    <property type="entry name" value="SAM-dependent_MTases_sf"/>
</dbReference>
<evidence type="ECO:0000256" key="1">
    <source>
        <dbReference type="ARBA" id="ARBA00022603"/>
    </source>
</evidence>
<comment type="caution">
    <text evidence="5">The sequence shown here is derived from an EMBL/GenBank/DDBJ whole genome shotgun (WGS) entry which is preliminary data.</text>
</comment>